<dbReference type="PANTHER" id="PTHR10353">
    <property type="entry name" value="GLYCOSYL HYDROLASE"/>
    <property type="match status" value="1"/>
</dbReference>
<comment type="caution">
    <text evidence="11">The sequence shown here is derived from an EMBL/GenBank/DDBJ whole genome shotgun (WGS) entry which is preliminary data.</text>
</comment>
<proteinExistence type="inferred from homology"/>
<feature type="transmembrane region" description="Helical" evidence="10">
    <location>
        <begin position="63"/>
        <end position="82"/>
    </location>
</feature>
<keyword evidence="12" id="KW-1185">Reference proteome</keyword>
<accession>A0ABQ7ZQF2</accession>
<sequence length="793" mass="91737">MYYISGILNMFATSTKLSFEELHLSKIPKDKKQINKKVHFFILLLIVSWLSKKITSLSPESRVLAVVVVFPIILFLELLHLFSVGGKSPSIWDYFSHTFPERTNMQNGDVAVDFYHRYKDDIKLMKELNMDAFRFSISWARLTVSGKVKDGVNKEGVQFYNALIDELIANGIQPSMSLYHWDHPQVLEDEYGGFLSPLIIDDFRDFSRVCFEEFGDRVKMWTTINEPYIITVAGYDTGNKAVGRCSKWVNSQCQAGDSATEPYIASHHLLLAHAAAVHEFRKCNKTSHNGQTGIVLSPLWFEPYDSTSLEDNEAVKRALAIELDWHLDPVIHGDYPETLKKQVGKRLSSFTAEQSRMLKNSSDFIGVNYYTARYIVHLPHVDPARPRFKTDQHNHQIDKRRSRHTPLSTRRFIKDKYNNPTVYIKENGINDYDDGTKSREDILKDTFRIKYHEDHLEQLHKAVMEDGCDVRGYYAWSLLDNFEWEHGYSTRFGLYFVDYDNNLERYPKDSVKWFKEFLSRVSKSGQEREEEQVWDVTRERSSQEKNNKTLDDPEGFEASVSTIMYLMTNASRRKEEERDRCTFDIPYTRLAEHSSKWLQQASTAVAGKHPGAPLEEDVDRSNLSYLDRVQRSNPESIPHKMKPELRSSVGGLSWLPPVTRHIRTVETAMDRGPQWYTSLPQFTQTERRSSTKPGSKSLEEADWSETARQERERQRRVRRSGVSRISDLTQIERNQRTRDASDTRLSGGGDPTDPEDRARRIDEESSSRGKRWRWTSRDESGPLTPSNGAGEAG</sequence>
<feature type="compositionally biased region" description="Basic and acidic residues" evidence="9">
    <location>
        <begin position="536"/>
        <end position="551"/>
    </location>
</feature>
<evidence type="ECO:0000256" key="6">
    <source>
        <dbReference type="ARBA" id="ARBA00032643"/>
    </source>
</evidence>
<evidence type="ECO:0000256" key="7">
    <source>
        <dbReference type="ARBA" id="ARBA00032797"/>
    </source>
</evidence>
<feature type="compositionally biased region" description="Basic and acidic residues" evidence="9">
    <location>
        <begin position="733"/>
        <end position="742"/>
    </location>
</feature>
<comment type="catalytic activity">
    <reaction evidence="8">
        <text>a thioglucoside + H2O = a sugar + a thiol.</text>
        <dbReference type="EC" id="3.2.1.147"/>
    </reaction>
</comment>
<evidence type="ECO:0000256" key="10">
    <source>
        <dbReference type="SAM" id="Phobius"/>
    </source>
</evidence>
<evidence type="ECO:0000256" key="4">
    <source>
        <dbReference type="ARBA" id="ARBA00012250"/>
    </source>
</evidence>
<feature type="region of interest" description="Disordered" evidence="9">
    <location>
        <begin position="676"/>
        <end position="793"/>
    </location>
</feature>
<keyword evidence="5" id="KW-0926">Vacuole</keyword>
<dbReference type="Pfam" id="PF00232">
    <property type="entry name" value="Glyco_hydro_1"/>
    <property type="match status" value="1"/>
</dbReference>
<comment type="subcellular location">
    <subcellularLocation>
        <location evidence="2">Vacuole</location>
    </subcellularLocation>
</comment>
<organism evidence="11 12">
    <name type="scientific">Brassica napus</name>
    <name type="common">Rape</name>
    <dbReference type="NCBI Taxonomy" id="3708"/>
    <lineage>
        <taxon>Eukaryota</taxon>
        <taxon>Viridiplantae</taxon>
        <taxon>Streptophyta</taxon>
        <taxon>Embryophyta</taxon>
        <taxon>Tracheophyta</taxon>
        <taxon>Spermatophyta</taxon>
        <taxon>Magnoliopsida</taxon>
        <taxon>eudicotyledons</taxon>
        <taxon>Gunneridae</taxon>
        <taxon>Pentapetalae</taxon>
        <taxon>rosids</taxon>
        <taxon>malvids</taxon>
        <taxon>Brassicales</taxon>
        <taxon>Brassicaceae</taxon>
        <taxon>Brassiceae</taxon>
        <taxon>Brassica</taxon>
    </lineage>
</organism>
<dbReference type="EC" id="3.2.1.147" evidence="4"/>
<dbReference type="InterPro" id="IPR017853">
    <property type="entry name" value="GH"/>
</dbReference>
<dbReference type="InterPro" id="IPR001360">
    <property type="entry name" value="Glyco_hydro_1"/>
</dbReference>
<evidence type="ECO:0000313" key="12">
    <source>
        <dbReference type="Proteomes" id="UP000824890"/>
    </source>
</evidence>
<evidence type="ECO:0000256" key="5">
    <source>
        <dbReference type="ARBA" id="ARBA00022554"/>
    </source>
</evidence>
<evidence type="ECO:0000313" key="11">
    <source>
        <dbReference type="EMBL" id="KAH0882277.1"/>
    </source>
</evidence>
<gene>
    <name evidence="11" type="ORF">HID58_058373</name>
</gene>
<comment type="similarity">
    <text evidence="3">Belongs to the glycosyl hydrolase 1 family.</text>
</comment>
<dbReference type="EMBL" id="JAGKQM010000014">
    <property type="protein sequence ID" value="KAH0882277.1"/>
    <property type="molecule type" value="Genomic_DNA"/>
</dbReference>
<keyword evidence="10" id="KW-0812">Transmembrane</keyword>
<evidence type="ECO:0000256" key="3">
    <source>
        <dbReference type="ARBA" id="ARBA00010838"/>
    </source>
</evidence>
<evidence type="ECO:0000256" key="1">
    <source>
        <dbReference type="ARBA" id="ARBA00003014"/>
    </source>
</evidence>
<evidence type="ECO:0000256" key="8">
    <source>
        <dbReference type="ARBA" id="ARBA00034026"/>
    </source>
</evidence>
<reference evidence="11 12" key="1">
    <citation type="submission" date="2021-05" db="EMBL/GenBank/DDBJ databases">
        <title>Genome Assembly of Synthetic Allotetraploid Brassica napus Reveals Homoeologous Exchanges between Subgenomes.</title>
        <authorList>
            <person name="Davis J.T."/>
        </authorList>
    </citation>
    <scope>NUCLEOTIDE SEQUENCE [LARGE SCALE GENOMIC DNA]</scope>
    <source>
        <strain evidence="12">cv. Da-Ae</strain>
        <tissue evidence="11">Seedling</tissue>
    </source>
</reference>
<dbReference type="SUPFAM" id="SSF51445">
    <property type="entry name" value="(Trans)glycosidases"/>
    <property type="match status" value="1"/>
</dbReference>
<name>A0ABQ7ZQF2_BRANA</name>
<keyword evidence="10" id="KW-0472">Membrane</keyword>
<keyword evidence="10" id="KW-1133">Transmembrane helix</keyword>
<evidence type="ECO:0000256" key="2">
    <source>
        <dbReference type="ARBA" id="ARBA00004116"/>
    </source>
</evidence>
<dbReference type="PANTHER" id="PTHR10353:SF253">
    <property type="entry name" value="BETA-GLUCOSIDASE 28"/>
    <property type="match status" value="1"/>
</dbReference>
<feature type="compositionally biased region" description="Basic and acidic residues" evidence="9">
    <location>
        <begin position="754"/>
        <end position="767"/>
    </location>
</feature>
<dbReference type="PRINTS" id="PR00131">
    <property type="entry name" value="GLHYDRLASE1"/>
</dbReference>
<dbReference type="Gene3D" id="3.20.20.80">
    <property type="entry name" value="Glycosidases"/>
    <property type="match status" value="1"/>
</dbReference>
<comment type="function">
    <text evidence="1">Degradation of glucosinolates (glucose residue linked by a thioglucoside bound to an amino acid derivative) to glucose, sulfate and any of the products: thiocyanates, isothiocyanates, nitriles, epithionitriles or oxazolidine-2-thiones.</text>
</comment>
<dbReference type="Proteomes" id="UP000824890">
    <property type="component" value="Unassembled WGS sequence"/>
</dbReference>
<feature type="region of interest" description="Disordered" evidence="9">
    <location>
        <begin position="528"/>
        <end position="553"/>
    </location>
</feature>
<evidence type="ECO:0000256" key="9">
    <source>
        <dbReference type="SAM" id="MobiDB-lite"/>
    </source>
</evidence>
<protein>
    <recommendedName>
        <fullName evidence="4">thioglucosidase</fullName>
        <ecNumber evidence="4">3.2.1.147</ecNumber>
    </recommendedName>
    <alternativeName>
        <fullName evidence="6">Sinigrinase</fullName>
    </alternativeName>
    <alternativeName>
        <fullName evidence="7">Thioglucosidase</fullName>
    </alternativeName>
</protein>